<protein>
    <submittedName>
        <fullName evidence="1">Uncharacterized protein</fullName>
    </submittedName>
</protein>
<accession>A0ABR6JDT0</accession>
<comment type="caution">
    <text evidence="1">The sequence shown here is derived from an EMBL/GenBank/DDBJ whole genome shotgun (WGS) entry which is preliminary data.</text>
</comment>
<dbReference type="EMBL" id="JACIHP010000007">
    <property type="protein sequence ID" value="MBB4493086.1"/>
    <property type="molecule type" value="Genomic_DNA"/>
</dbReference>
<gene>
    <name evidence="1" type="ORF">GGE40_004937</name>
</gene>
<name>A0ABR6JDT0_AGRRD</name>
<evidence type="ECO:0000313" key="2">
    <source>
        <dbReference type="Proteomes" id="UP000534590"/>
    </source>
</evidence>
<sequence>MPAEKSLYDVLPNRLEDIGFSANQTLKAQSKMA</sequence>
<evidence type="ECO:0000313" key="1">
    <source>
        <dbReference type="EMBL" id="MBB4493086.1"/>
    </source>
</evidence>
<keyword evidence="2" id="KW-1185">Reference proteome</keyword>
<proteinExistence type="predicted"/>
<organism evidence="1 2">
    <name type="scientific">Agrobacterium radiobacter</name>
    <dbReference type="NCBI Taxonomy" id="362"/>
    <lineage>
        <taxon>Bacteria</taxon>
        <taxon>Pseudomonadati</taxon>
        <taxon>Pseudomonadota</taxon>
        <taxon>Alphaproteobacteria</taxon>
        <taxon>Hyphomicrobiales</taxon>
        <taxon>Rhizobiaceae</taxon>
        <taxon>Rhizobium/Agrobacterium group</taxon>
        <taxon>Agrobacterium</taxon>
        <taxon>Agrobacterium tumefaciens complex</taxon>
    </lineage>
</organism>
<reference evidence="1 2" key="1">
    <citation type="submission" date="2020-08" db="EMBL/GenBank/DDBJ databases">
        <title>Genomic Encyclopedia of Type Strains, Phase IV (KMG-V): Genome sequencing to study the core and pangenomes of soil and plant-associated prokaryotes.</title>
        <authorList>
            <person name="Whitman W."/>
        </authorList>
    </citation>
    <scope>NUCLEOTIDE SEQUENCE [LARGE SCALE GENOMIC DNA]</scope>
    <source>
        <strain evidence="1 2">SEMIA 461</strain>
    </source>
</reference>
<dbReference type="Proteomes" id="UP000534590">
    <property type="component" value="Unassembled WGS sequence"/>
</dbReference>